<accession>A0ABT4TGQ0</accession>
<sequence length="553" mass="61151">MPTDGGATGFDLTERPWIPVRRRDGSEAELTLTEVFEGADSGPNGIRRIVGDLPTQEFALLRLLLAVLHDALDGPAGVGEWQELWEAKELPVQQIRDYLGRHRDRFDLLHPKAPFMQVADLHTAKNEFFPLDRIVADVPNGAPFFTMRARGARRLGFAEAARWLVHAHAYDPSGIKSGAVGDARVKNGKGYPQGVGWAGNLGGVFLEGRDLRETLLLNLIAFDSDIRTDDQDRPAWALPPTGAAALRGAEQVYRPYGLRDLYTWQGRRIRLFADDDGVHGVLLCYGDPLDAPNQHHREPMTAWRRSPAQEKKLGKNQVYMPAEHDPARSAWRGLESLLQGRAGRQRGEAAERLRPGVVEWAAHLANDGALSEDHPVSVRTVGAKYGTQQSVIDEVTDDRVNLRITLLARRSAQLRQAAIDAAADADQAVFALGNLATGIARAAGLDTEAPRAQARDRGFGELDHLFRVWLAGLASDSSPQEERRKWQRQVRRAIASVGRELVDAAGERAWSGRIIETDKGDELWLTAGRAERRFHYELATALPLTQEPDEPGD</sequence>
<organism evidence="1 2">
    <name type="scientific">Nocardiopsis suaedae</name>
    <dbReference type="NCBI Taxonomy" id="3018444"/>
    <lineage>
        <taxon>Bacteria</taxon>
        <taxon>Bacillati</taxon>
        <taxon>Actinomycetota</taxon>
        <taxon>Actinomycetes</taxon>
        <taxon>Streptosporangiales</taxon>
        <taxon>Nocardiopsidaceae</taxon>
        <taxon>Nocardiopsis</taxon>
    </lineage>
</organism>
<protein>
    <submittedName>
        <fullName evidence="1">Type I-E CRISPR-associated protein Cse1/CasA</fullName>
    </submittedName>
</protein>
<keyword evidence="2" id="KW-1185">Reference proteome</keyword>
<comment type="caution">
    <text evidence="1">The sequence shown here is derived from an EMBL/GenBank/DDBJ whole genome shotgun (WGS) entry which is preliminary data.</text>
</comment>
<dbReference type="CDD" id="cd09729">
    <property type="entry name" value="Cse1_I-E"/>
    <property type="match status" value="1"/>
</dbReference>
<dbReference type="NCBIfam" id="TIGR02547">
    <property type="entry name" value="casA_cse1"/>
    <property type="match status" value="1"/>
</dbReference>
<reference evidence="1" key="1">
    <citation type="submission" date="2023-01" db="EMBL/GenBank/DDBJ databases">
        <title>Draft genome sequence of Nocardiopsis sp. LSu2-4 isolated from halophytes.</title>
        <authorList>
            <person name="Duangmal K."/>
            <person name="Chantavorakit T."/>
        </authorList>
    </citation>
    <scope>NUCLEOTIDE SEQUENCE</scope>
    <source>
        <strain evidence="1">LSu2-4</strain>
    </source>
</reference>
<dbReference type="Proteomes" id="UP001165685">
    <property type="component" value="Unassembled WGS sequence"/>
</dbReference>
<evidence type="ECO:0000313" key="1">
    <source>
        <dbReference type="EMBL" id="MDA2803449.1"/>
    </source>
</evidence>
<gene>
    <name evidence="1" type="primary">casA</name>
    <name evidence="1" type="ORF">O4U47_02895</name>
</gene>
<dbReference type="RefSeq" id="WP_270675937.1">
    <property type="nucleotide sequence ID" value="NZ_JAQFWP010000003.1"/>
</dbReference>
<proteinExistence type="predicted"/>
<dbReference type="Pfam" id="PF09481">
    <property type="entry name" value="CRISPR_Cse1"/>
    <property type="match status" value="1"/>
</dbReference>
<dbReference type="Gene3D" id="1.10.132.100">
    <property type="match status" value="1"/>
</dbReference>
<dbReference type="InterPro" id="IPR013381">
    <property type="entry name" value="CRISPR-assoc_prot_Cse1"/>
</dbReference>
<name>A0ABT4TGQ0_9ACTN</name>
<evidence type="ECO:0000313" key="2">
    <source>
        <dbReference type="Proteomes" id="UP001165685"/>
    </source>
</evidence>
<dbReference type="EMBL" id="JAQFWP010000003">
    <property type="protein sequence ID" value="MDA2803449.1"/>
    <property type="molecule type" value="Genomic_DNA"/>
</dbReference>